<evidence type="ECO:0000256" key="1">
    <source>
        <dbReference type="SAM" id="MobiDB-lite"/>
    </source>
</evidence>
<evidence type="ECO:0000313" key="2">
    <source>
        <dbReference type="EMBL" id="CAA9303104.1"/>
    </source>
</evidence>
<feature type="region of interest" description="Disordered" evidence="1">
    <location>
        <begin position="1"/>
        <end position="23"/>
    </location>
</feature>
<accession>A0A6J4KDQ6</accession>
<proteinExistence type="predicted"/>
<organism evidence="2">
    <name type="scientific">uncultured Microcoleus sp</name>
    <dbReference type="NCBI Taxonomy" id="259945"/>
    <lineage>
        <taxon>Bacteria</taxon>
        <taxon>Bacillati</taxon>
        <taxon>Cyanobacteriota</taxon>
        <taxon>Cyanophyceae</taxon>
        <taxon>Oscillatoriophycideae</taxon>
        <taxon>Oscillatoriales</taxon>
        <taxon>Microcoleaceae</taxon>
        <taxon>Microcoleus</taxon>
        <taxon>environmental samples</taxon>
    </lineage>
</organism>
<dbReference type="AlphaFoldDB" id="A0A6J4KDQ6"/>
<protein>
    <submittedName>
        <fullName evidence="2">Uncharacterized protein</fullName>
    </submittedName>
</protein>
<name>A0A6J4KDQ6_9CYAN</name>
<sequence>MIKNINIPAGAGSPKSRKSSADFGKPALHNCGMILIVLWDGRPARRRVFSGQAGHPTRIILKLCNAGKPAPPGSDNYSDRT</sequence>
<gene>
    <name evidence="2" type="ORF">AVDCRST_MAG84-256</name>
</gene>
<dbReference type="EMBL" id="CADCTZ010000035">
    <property type="protein sequence ID" value="CAA9303104.1"/>
    <property type="molecule type" value="Genomic_DNA"/>
</dbReference>
<reference evidence="2" key="1">
    <citation type="submission" date="2020-02" db="EMBL/GenBank/DDBJ databases">
        <authorList>
            <person name="Meier V. D."/>
        </authorList>
    </citation>
    <scope>NUCLEOTIDE SEQUENCE</scope>
    <source>
        <strain evidence="2">AVDCRST_MAG84</strain>
    </source>
</reference>